<keyword evidence="3 5" id="KW-1133">Transmembrane helix</keyword>
<dbReference type="PANTHER" id="PTHR11863">
    <property type="entry name" value="STEROL DESATURASE"/>
    <property type="match status" value="1"/>
</dbReference>
<protein>
    <submittedName>
        <fullName evidence="7">Sterol desaturase family protein</fullName>
    </submittedName>
</protein>
<proteinExistence type="predicted"/>
<reference evidence="7 8" key="1">
    <citation type="submission" date="2021-01" db="EMBL/GenBank/DDBJ databases">
        <title>Roseomonas sp. nov, a bacterium isolated from an oil production mixture in Yumen Oilfield.</title>
        <authorList>
            <person name="Wu D."/>
        </authorList>
    </citation>
    <scope>NUCLEOTIDE SEQUENCE [LARGE SCALE GENOMIC DNA]</scope>
    <source>
        <strain evidence="7 8">ROY-5-3</strain>
    </source>
</reference>
<evidence type="ECO:0000313" key="8">
    <source>
        <dbReference type="Proteomes" id="UP000689967"/>
    </source>
</evidence>
<organism evidence="7 8">
    <name type="scientific">Falsiroseomonas oleicola</name>
    <dbReference type="NCBI Taxonomy" id="2801474"/>
    <lineage>
        <taxon>Bacteria</taxon>
        <taxon>Pseudomonadati</taxon>
        <taxon>Pseudomonadota</taxon>
        <taxon>Alphaproteobacteria</taxon>
        <taxon>Acetobacterales</taxon>
        <taxon>Roseomonadaceae</taxon>
        <taxon>Falsiroseomonas</taxon>
    </lineage>
</organism>
<dbReference type="RefSeq" id="WP_216873904.1">
    <property type="nucleotide sequence ID" value="NZ_JAERQM010000002.1"/>
</dbReference>
<dbReference type="Pfam" id="PF04116">
    <property type="entry name" value="FA_hydroxylase"/>
    <property type="match status" value="1"/>
</dbReference>
<keyword evidence="8" id="KW-1185">Reference proteome</keyword>
<keyword evidence="2 5" id="KW-0812">Transmembrane</keyword>
<evidence type="ECO:0000313" key="7">
    <source>
        <dbReference type="EMBL" id="MBU8543472.1"/>
    </source>
</evidence>
<feature type="transmembrane region" description="Helical" evidence="5">
    <location>
        <begin position="76"/>
        <end position="95"/>
    </location>
</feature>
<comment type="subcellular location">
    <subcellularLocation>
        <location evidence="1">Membrane</location>
    </subcellularLocation>
</comment>
<feature type="domain" description="Fatty acid hydroxylase" evidence="6">
    <location>
        <begin position="132"/>
        <end position="267"/>
    </location>
</feature>
<dbReference type="EMBL" id="JAERQM010000002">
    <property type="protein sequence ID" value="MBU8543472.1"/>
    <property type="molecule type" value="Genomic_DNA"/>
</dbReference>
<evidence type="ECO:0000256" key="5">
    <source>
        <dbReference type="SAM" id="Phobius"/>
    </source>
</evidence>
<feature type="transmembrane region" description="Helical" evidence="5">
    <location>
        <begin position="36"/>
        <end position="55"/>
    </location>
</feature>
<dbReference type="Proteomes" id="UP000689967">
    <property type="component" value="Unassembled WGS sequence"/>
</dbReference>
<evidence type="ECO:0000256" key="4">
    <source>
        <dbReference type="ARBA" id="ARBA00023136"/>
    </source>
</evidence>
<name>A0ABS6H462_9PROT</name>
<keyword evidence="4 5" id="KW-0472">Membrane</keyword>
<sequence>MIEFLDGIRASIHEAWLIPALYDLGLMAWEEEAFDWLGFALLGLVQIAVCIALCGGLELWRPVERWKDSAAVRTDILYTLLIRLGILPLAVFVLFRPLQVWLHGTIVDFGMVPPTLESLIPPLRDYPLIALAIYVVVLDFGEYWRHRLQHSIPWWWELHAVHHAQTQMTFWTDDRNHLVDDVIAAIWLGLLALAIGVPPAQFPVIVLVTRIVESLSHANARVDFGAVGERLLVSPRFHRAHHGVLSTEAKGVNYGVLLPVWDWMFGTADWNRRDYPATGVPGADAAIVSGGFLAQQVAGLRAALARLRPRSARPTREQHE</sequence>
<dbReference type="InterPro" id="IPR006694">
    <property type="entry name" value="Fatty_acid_hydroxylase"/>
</dbReference>
<dbReference type="InterPro" id="IPR050307">
    <property type="entry name" value="Sterol_Desaturase_Related"/>
</dbReference>
<feature type="transmembrane region" description="Helical" evidence="5">
    <location>
        <begin position="178"/>
        <end position="197"/>
    </location>
</feature>
<accession>A0ABS6H462</accession>
<evidence type="ECO:0000256" key="1">
    <source>
        <dbReference type="ARBA" id="ARBA00004370"/>
    </source>
</evidence>
<evidence type="ECO:0000256" key="2">
    <source>
        <dbReference type="ARBA" id="ARBA00022692"/>
    </source>
</evidence>
<gene>
    <name evidence="7" type="ORF">JJQ90_07125</name>
</gene>
<comment type="caution">
    <text evidence="7">The sequence shown here is derived from an EMBL/GenBank/DDBJ whole genome shotgun (WGS) entry which is preliminary data.</text>
</comment>
<evidence type="ECO:0000256" key="3">
    <source>
        <dbReference type="ARBA" id="ARBA00022989"/>
    </source>
</evidence>
<evidence type="ECO:0000259" key="6">
    <source>
        <dbReference type="Pfam" id="PF04116"/>
    </source>
</evidence>